<evidence type="ECO:0000256" key="4">
    <source>
        <dbReference type="ARBA" id="ARBA00023170"/>
    </source>
</evidence>
<comment type="similarity">
    <text evidence="1">Belongs to the type II cytokine receptor family.</text>
</comment>
<organism evidence="9 10">
    <name type="scientific">Xenopus laevis</name>
    <name type="common">African clawed frog</name>
    <dbReference type="NCBI Taxonomy" id="8355"/>
    <lineage>
        <taxon>Eukaryota</taxon>
        <taxon>Metazoa</taxon>
        <taxon>Chordata</taxon>
        <taxon>Craniata</taxon>
        <taxon>Vertebrata</taxon>
        <taxon>Euteleostomi</taxon>
        <taxon>Amphibia</taxon>
        <taxon>Batrachia</taxon>
        <taxon>Anura</taxon>
        <taxon>Pipoidea</taxon>
        <taxon>Pipidae</taxon>
        <taxon>Xenopodinae</taxon>
        <taxon>Xenopus</taxon>
        <taxon>Xenopus</taxon>
    </lineage>
</organism>
<evidence type="ECO:0000256" key="6">
    <source>
        <dbReference type="SAM" id="SignalP"/>
    </source>
</evidence>
<evidence type="ECO:0000256" key="5">
    <source>
        <dbReference type="SAM" id="Phobius"/>
    </source>
</evidence>
<keyword evidence="5" id="KW-0812">Transmembrane</keyword>
<dbReference type="InterPro" id="IPR013783">
    <property type="entry name" value="Ig-like_fold"/>
</dbReference>
<dbReference type="KEGG" id="xla:108705442"/>
<dbReference type="GO" id="GO:0004896">
    <property type="term" value="F:cytokine receptor activity"/>
    <property type="evidence" value="ECO:0000318"/>
    <property type="project" value="GO_Central"/>
</dbReference>
<dbReference type="InterPro" id="IPR003961">
    <property type="entry name" value="FN3_dom"/>
</dbReference>
<sequence>MKTGFYFLFFCFIYKNFGYGCEQFSRQNVTFQSVNFEFILQWSRQDMKEDVVFSVQYKRYGDKEWSIKHECINISRPFCNLTNEIAGDIDELVENEYYGRVRASSKNCLSEWVMSERLYPREHTHIGRPELQYVKDVNSITIFVNTPYIPVKNKDGKPQSMQDLYHDKFFEYHVSLSILEKHGMWLKTQADNTFKVTGLKPNTKYNGSVYILIENARKSDINNFVVQTLPDPSLFTLILCGFVVSLFFLITLLMYLSYEYVKINGNQMPDSLALSNTQAIHPTKPRNDYHFCSLSYDTLNPKKFPVDKMEPNDLQKPEELAYKTQFQATTRNVDSILPKNSYCSQQSVDYGVVEERMVNKTNHQAKTCNFNNPFPSDYSNQMDHRFLQTTLTNGNDGNQKVTDKLRDTTESSIAPLMLWHDGKEDKRLSRYKRSLIHTVIVQNIVLDLEEPKEHAEDRSMLSQDSTNYNEATEVTEHAILPNANTSYTFQCPFKNTQTDLQERLMVCQQPYRMQHCHVSKT</sequence>
<dbReference type="CTD" id="108705442"/>
<proteinExistence type="inferred from homology"/>
<dbReference type="SUPFAM" id="SSF49265">
    <property type="entry name" value="Fibronectin type III"/>
    <property type="match status" value="2"/>
</dbReference>
<name>A0A310U7Z9_XENLA</name>
<evidence type="ECO:0000256" key="1">
    <source>
        <dbReference type="ARBA" id="ARBA00005399"/>
    </source>
</evidence>
<dbReference type="InterPro" id="IPR036116">
    <property type="entry name" value="FN3_sf"/>
</dbReference>
<keyword evidence="5" id="KW-0472">Membrane</keyword>
<dbReference type="STRING" id="8355.A0A310U7Z9"/>
<dbReference type="InterPro" id="IPR015373">
    <property type="entry name" value="Interferon/interleukin_rcp_dom"/>
</dbReference>
<evidence type="ECO:0000256" key="2">
    <source>
        <dbReference type="ARBA" id="ARBA00022729"/>
    </source>
</evidence>
<evidence type="ECO:0000256" key="3">
    <source>
        <dbReference type="ARBA" id="ARBA00023157"/>
    </source>
</evidence>
<dbReference type="GeneID" id="108705442"/>
<accession>A0A974BQK3</accession>
<evidence type="ECO:0000313" key="9">
    <source>
        <dbReference type="Proteomes" id="UP000186698"/>
    </source>
</evidence>
<dbReference type="Pfam" id="PF09294">
    <property type="entry name" value="Interfer-bind"/>
    <property type="match status" value="1"/>
</dbReference>
<evidence type="ECO:0000259" key="7">
    <source>
        <dbReference type="Pfam" id="PF01108"/>
    </source>
</evidence>
<keyword evidence="5" id="KW-1133">Transmembrane helix</keyword>
<dbReference type="OrthoDB" id="9908819at2759"/>
<dbReference type="PaxDb" id="8355-A0A310U7Z9"/>
<keyword evidence="9" id="KW-1185">Reference proteome</keyword>
<gene>
    <name evidence="10" type="primary">LOC108705442</name>
</gene>
<keyword evidence="4" id="KW-0675">Receptor</keyword>
<keyword evidence="3" id="KW-1015">Disulfide bond</keyword>
<feature type="domain" description="Fibronectin type-III" evidence="7">
    <location>
        <begin position="13"/>
        <end position="112"/>
    </location>
</feature>
<dbReference type="Gene3D" id="2.60.40.10">
    <property type="entry name" value="Immunoglobulins"/>
    <property type="match status" value="2"/>
</dbReference>
<dbReference type="FunFam" id="2.60.40.10:FF:000348">
    <property type="entry name" value="Interleukin 20 receptor subunit alpha"/>
    <property type="match status" value="1"/>
</dbReference>
<dbReference type="Pfam" id="PF01108">
    <property type="entry name" value="Tissue_fac"/>
    <property type="match status" value="1"/>
</dbReference>
<feature type="domain" description="Interferon/interleukin receptor" evidence="8">
    <location>
        <begin position="124"/>
        <end position="212"/>
    </location>
</feature>
<evidence type="ECO:0000313" key="10">
    <source>
        <dbReference type="RefSeq" id="XP_018097805.2"/>
    </source>
</evidence>
<feature type="chain" id="PRO_5041070011" evidence="6">
    <location>
        <begin position="19"/>
        <end position="521"/>
    </location>
</feature>
<dbReference type="RefSeq" id="XP_018097805.2">
    <property type="nucleotide sequence ID" value="XM_018242316.2"/>
</dbReference>
<reference evidence="10" key="1">
    <citation type="submission" date="2025-08" db="UniProtKB">
        <authorList>
            <consortium name="RefSeq"/>
        </authorList>
    </citation>
    <scope>IDENTIFICATION</scope>
    <source>
        <strain evidence="10">J_2021</strain>
        <tissue evidence="10">Erythrocytes</tissue>
    </source>
</reference>
<dbReference type="PANTHER" id="PTHR20859:SF53">
    <property type="entry name" value="INTERLEUKIN-22 RECEPTOR SUBUNIT ALPHA-1"/>
    <property type="match status" value="1"/>
</dbReference>
<dbReference type="Proteomes" id="UP000186698">
    <property type="component" value="Chromosome 2L"/>
</dbReference>
<accession>A0A310U7Z9</accession>
<dbReference type="GO" id="GO:0005886">
    <property type="term" value="C:plasma membrane"/>
    <property type="evidence" value="ECO:0000318"/>
    <property type="project" value="GO_Central"/>
</dbReference>
<dbReference type="AlphaFoldDB" id="A0A310U7Z9"/>
<dbReference type="GO" id="GO:0019221">
    <property type="term" value="P:cytokine-mediated signaling pathway"/>
    <property type="evidence" value="ECO:0000318"/>
    <property type="project" value="GO_Central"/>
</dbReference>
<evidence type="ECO:0000259" key="8">
    <source>
        <dbReference type="Pfam" id="PF09294"/>
    </source>
</evidence>
<keyword evidence="2 6" id="KW-0732">Signal</keyword>
<dbReference type="InterPro" id="IPR050650">
    <property type="entry name" value="Type-II_Cytokine-TF_Rcpt"/>
</dbReference>
<feature type="signal peptide" evidence="6">
    <location>
        <begin position="1"/>
        <end position="18"/>
    </location>
</feature>
<feature type="transmembrane region" description="Helical" evidence="5">
    <location>
        <begin position="234"/>
        <end position="258"/>
    </location>
</feature>
<dbReference type="PANTHER" id="PTHR20859">
    <property type="entry name" value="INTERFERON/INTERLEUKIN RECEPTOR"/>
    <property type="match status" value="1"/>
</dbReference>
<protein>
    <submittedName>
        <fullName evidence="10">Uncharacterized protein LOC108705442</fullName>
    </submittedName>
</protein>